<dbReference type="RefSeq" id="WP_021171216.1">
    <property type="nucleotide sequence ID" value="NZ_CTRP01000016.1"/>
</dbReference>
<dbReference type="InterPro" id="IPR007936">
    <property type="entry name" value="VapE-like_dom"/>
</dbReference>
<reference evidence="3" key="1">
    <citation type="submission" date="2015-03" db="EMBL/GenBank/DDBJ databases">
        <authorList>
            <person name="Nijsse Bart"/>
        </authorList>
    </citation>
    <scope>NUCLEOTIDE SEQUENCE [LARGE SCALE GENOMIC DNA]</scope>
</reference>
<accession>A0A0U1L6T0</accession>
<dbReference type="Proteomes" id="UP000049855">
    <property type="component" value="Unassembled WGS sequence"/>
</dbReference>
<organism evidence="2 3">
    <name type="scientific">Sporomusa ovata</name>
    <dbReference type="NCBI Taxonomy" id="2378"/>
    <lineage>
        <taxon>Bacteria</taxon>
        <taxon>Bacillati</taxon>
        <taxon>Bacillota</taxon>
        <taxon>Negativicutes</taxon>
        <taxon>Selenomonadales</taxon>
        <taxon>Sporomusaceae</taxon>
        <taxon>Sporomusa</taxon>
    </lineage>
</organism>
<dbReference type="Pfam" id="PF05272">
    <property type="entry name" value="VapE-like_dom"/>
    <property type="match status" value="1"/>
</dbReference>
<name>A0A0U1L6T0_9FIRM</name>
<dbReference type="AlphaFoldDB" id="A0A0U1L6T0"/>
<dbReference type="InterPro" id="IPR027417">
    <property type="entry name" value="P-loop_NTPase"/>
</dbReference>
<evidence type="ECO:0000259" key="1">
    <source>
        <dbReference type="Pfam" id="PF05272"/>
    </source>
</evidence>
<sequence>MKLTIAIANSRRDKIWKNIEWTWPEFIERVRNTIRTAETVEQYKTFSKAKQDDIKDVGGFVLGTLKGGSRKKDCVLTRSALSLDMDYAVPGIIDQIELLFSFQCYFYSTHKHMPEKPRLRLIIPLAREVSPDEYSAVARKVAEEIGIELFDDTTYDTNRLMYWPSTSSDGEFVFHEVEGERLNPDEVLAKYKDWRNLAEWPVSKRQQSMVRREVKTQADPLEKHGTVGAFCRAYAMPDAMDLFLADVYRQSAMPGRYDYISADSQAGVVIYDDKYAYSHHATDPACSKLLNAFDMVRIHKFGDLDEKGSFNAMCEFAVKQELVNDLLLEERRERASQDFSSDWTKVLQRDRGGNLMNNLQNITLILSNDPALKAVVFNQLADGLEIKGEVPWKHPARFWRDADDAQLISYVDSHYGTFSARNYEIAITKVADDRSYHPIREYLNNLPPWDGVQRVETLLTLYLGAEDNRYARAVMRKTLCAAIVRVLDPGVKFDSMLVLNGPQGVGKSTFIGRLGGEWYSDSLALTDMNDKTAAEKLQGYWIMEIGELAGMKKAEIDKVKAFISRQDDKYRASFGRRVTPHPRQCVFFGTTNSEKGYLRDSTGNRRFWTVKTPGGASRKTWQLTDEEVKQIWAEALVYVKAGEKLYLDADLEKIAKLEQREAMEHDDREGLVREYLDTLLPTDWAQMDLLERRNFLNGSDFGSPSKEGVIRRTLVSHMEIWCECFGKERSNLRRMDTNEIATILTSIGGWVRQEKKERIPIYGPQLTYAPEEVSK</sequence>
<proteinExistence type="predicted"/>
<feature type="domain" description="Virulence-associated protein E-like" evidence="1">
    <location>
        <begin position="443"/>
        <end position="663"/>
    </location>
</feature>
<gene>
    <name evidence="2" type="ORF">SpAn4DRAFT_4353</name>
</gene>
<dbReference type="SUPFAM" id="SSF52540">
    <property type="entry name" value="P-loop containing nucleoside triphosphate hydrolases"/>
    <property type="match status" value="1"/>
</dbReference>
<dbReference type="PANTHER" id="PTHR34985:SF1">
    <property type="entry name" value="SLR0554 PROTEIN"/>
    <property type="match status" value="1"/>
</dbReference>
<evidence type="ECO:0000313" key="3">
    <source>
        <dbReference type="Proteomes" id="UP000049855"/>
    </source>
</evidence>
<dbReference type="PANTHER" id="PTHR34985">
    <property type="entry name" value="SLR0554 PROTEIN"/>
    <property type="match status" value="1"/>
</dbReference>
<protein>
    <submittedName>
        <fullName evidence="2">DNA primase, phage associated</fullName>
    </submittedName>
</protein>
<dbReference type="EMBL" id="CTRP01000016">
    <property type="protein sequence ID" value="CQR74989.1"/>
    <property type="molecule type" value="Genomic_DNA"/>
</dbReference>
<evidence type="ECO:0000313" key="2">
    <source>
        <dbReference type="EMBL" id="CQR74989.1"/>
    </source>
</evidence>
<keyword evidence="3" id="KW-1185">Reference proteome</keyword>